<proteinExistence type="predicted"/>
<accession>A0A3Q9UY52</accession>
<keyword evidence="1" id="KW-0732">Signal</keyword>
<dbReference type="PROSITE" id="PS51257">
    <property type="entry name" value="PROKAR_LIPOPROTEIN"/>
    <property type="match status" value="1"/>
</dbReference>
<dbReference type="InterPro" id="IPR017850">
    <property type="entry name" value="Alkaline_phosphatase_core_sf"/>
</dbReference>
<dbReference type="Gene3D" id="3.40.720.10">
    <property type="entry name" value="Alkaline Phosphatase, subunit A"/>
    <property type="match status" value="2"/>
</dbReference>
<dbReference type="PANTHER" id="PTHR10151">
    <property type="entry name" value="ECTONUCLEOTIDE PYROPHOSPHATASE/PHOSPHODIESTERASE"/>
    <property type="match status" value="1"/>
</dbReference>
<dbReference type="InterPro" id="IPR002591">
    <property type="entry name" value="Phosphodiest/P_Trfase"/>
</dbReference>
<dbReference type="KEGG" id="rfs:C1I64_07670"/>
<dbReference type="PANTHER" id="PTHR10151:SF120">
    <property type="entry name" value="BIS(5'-ADENOSYL)-TRIPHOSPHATASE"/>
    <property type="match status" value="1"/>
</dbReference>
<evidence type="ECO:0000256" key="1">
    <source>
        <dbReference type="SAM" id="SignalP"/>
    </source>
</evidence>
<dbReference type="EMBL" id="CP028137">
    <property type="protein sequence ID" value="AZZ51941.1"/>
    <property type="molecule type" value="Genomic_DNA"/>
</dbReference>
<reference evidence="2 3" key="1">
    <citation type="submission" date="2018-03" db="EMBL/GenBank/DDBJ databases">
        <title>Bacteriophage NCPPB3778 and a type I-E CRISPR drive the evolution of the US Biological Select Agent, Rathayibacter toxicus.</title>
        <authorList>
            <person name="Davis E.W.II."/>
            <person name="Tabima J.F."/>
            <person name="Weisberg A.J."/>
            <person name="Dantas Lopes L."/>
            <person name="Wiseman M.S."/>
            <person name="Wiseman M.S."/>
            <person name="Pupko T."/>
            <person name="Belcher M.S."/>
            <person name="Sechler A.J."/>
            <person name="Tancos M.A."/>
            <person name="Schroeder B.K."/>
            <person name="Murray T.D."/>
            <person name="Luster D.G."/>
            <person name="Schneider W.L."/>
            <person name="Rogers E."/>
            <person name="Andreote F.D."/>
            <person name="Grunwald N.J."/>
            <person name="Putnam M.L."/>
            <person name="Chang J.H."/>
        </authorList>
    </citation>
    <scope>NUCLEOTIDE SEQUENCE [LARGE SCALE GENOMIC DNA]</scope>
    <source>
        <strain evidence="2 3">DSM 15932</strain>
    </source>
</reference>
<evidence type="ECO:0000313" key="2">
    <source>
        <dbReference type="EMBL" id="AZZ51941.1"/>
    </source>
</evidence>
<dbReference type="GO" id="GO:0016787">
    <property type="term" value="F:hydrolase activity"/>
    <property type="evidence" value="ECO:0007669"/>
    <property type="project" value="UniProtKB-ARBA"/>
</dbReference>
<sequence>MSLPLRALGAACVSAVIGCLLLAAPSASAAGTTYNGLPSGTRTAKTLVVGIDGASFDQLDAADMPALDSLRAEGLTSTSNLYAAPMSGTVSGPGWSTIATGAWPDKHGVVDNAFTAPRFGQYPDYLSRIEAADPSRSSLVVATWSPVAETIFGSAVDVRRTGGGDAQTTATAVGYLANGNPDNTFVHLDEVDGAGHSVGTNGAAYATALARADAQLGELIAAVRARPSYASEQWTILVTADHGHTPTGGHGGNSLAERKVFVIASGPGIAAGSTRNDVKIVDIAPTVLAVNGLANDPAWTLDGIALGAPSTDAFDTLRPALQPRLDETRPAAGLLGWTRSAPQGWRIDDSAMPAGGVREWAGWSFATDSFFTSVEPGQKRETNVRARDVFAVADSDEWDDRTHAAGQFDSTLISPAYPLNGSAAATLSYATDYVIDGPQSAVVSVSFDGAAPVAVKSYTANTNANESLRIDVPAGARTAEFRFRYTGQNSAFWTLDQVALTQAAVVPAVAVTATASTRCLAGRAVVTVQARNDDAMPVALTAGSAFGTKTFAPLAPGRTTSHAFSTRAVSIPAGAVEVVATATVDGAPATTTVRAPYSATSCN</sequence>
<name>A0A3Q9UY52_9MICO</name>
<dbReference type="RefSeq" id="WP_127886821.1">
    <property type="nucleotide sequence ID" value="NZ_CP028137.1"/>
</dbReference>
<feature type="signal peptide" evidence="1">
    <location>
        <begin position="1"/>
        <end position="29"/>
    </location>
</feature>
<dbReference type="Pfam" id="PF01663">
    <property type="entry name" value="Phosphodiest"/>
    <property type="match status" value="2"/>
</dbReference>
<dbReference type="SUPFAM" id="SSF53649">
    <property type="entry name" value="Alkaline phosphatase-like"/>
    <property type="match status" value="1"/>
</dbReference>
<organism evidence="2 3">
    <name type="scientific">Rathayibacter festucae DSM 15932</name>
    <dbReference type="NCBI Taxonomy" id="1328866"/>
    <lineage>
        <taxon>Bacteria</taxon>
        <taxon>Bacillati</taxon>
        <taxon>Actinomycetota</taxon>
        <taxon>Actinomycetes</taxon>
        <taxon>Micrococcales</taxon>
        <taxon>Microbacteriaceae</taxon>
        <taxon>Rathayibacter</taxon>
    </lineage>
</organism>
<dbReference type="Proteomes" id="UP000285317">
    <property type="component" value="Chromosome"/>
</dbReference>
<evidence type="ECO:0000313" key="3">
    <source>
        <dbReference type="Proteomes" id="UP000285317"/>
    </source>
</evidence>
<dbReference type="AlphaFoldDB" id="A0A3Q9UY52"/>
<protein>
    <submittedName>
        <fullName evidence="2">Nucleotide pyrophosphatase</fullName>
    </submittedName>
</protein>
<gene>
    <name evidence="2" type="ORF">C1I64_07670</name>
</gene>
<feature type="chain" id="PRO_5018788025" evidence="1">
    <location>
        <begin position="30"/>
        <end position="603"/>
    </location>
</feature>